<dbReference type="Gene3D" id="2.60.40.1090">
    <property type="entry name" value="Fimbrial-type adhesion domain"/>
    <property type="match status" value="1"/>
</dbReference>
<dbReference type="Proteomes" id="UP000480164">
    <property type="component" value="Unassembled WGS sequence"/>
</dbReference>
<evidence type="ECO:0000259" key="1">
    <source>
        <dbReference type="Pfam" id="PF00419"/>
    </source>
</evidence>
<keyword evidence="5" id="KW-1185">Reference proteome</keyword>
<proteinExistence type="predicted"/>
<dbReference type="KEGG" id="erwi:GN242_20915"/>
<evidence type="ECO:0000313" key="5">
    <source>
        <dbReference type="Proteomes" id="UP000480164"/>
    </source>
</evidence>
<dbReference type="GO" id="GO:0009289">
    <property type="term" value="C:pilus"/>
    <property type="evidence" value="ECO:0007669"/>
    <property type="project" value="InterPro"/>
</dbReference>
<dbReference type="PANTHER" id="PTHR33420:SF26">
    <property type="entry name" value="FIMBRIAL SUBUNIT"/>
    <property type="match status" value="1"/>
</dbReference>
<dbReference type="EMBL" id="CP046509">
    <property type="protein sequence ID" value="QGU89796.1"/>
    <property type="molecule type" value="Genomic_DNA"/>
</dbReference>
<reference evidence="3 4" key="2">
    <citation type="submission" date="2019-12" db="EMBL/GenBank/DDBJ databases">
        <title>Erwinia sp. nov., isolated from droppings of birds in the Qinghai-Tiebt plateau of China.</title>
        <authorList>
            <person name="Ge Y."/>
        </authorList>
    </citation>
    <scope>NUCLEOTIDE SEQUENCE [LARGE SCALE GENOMIC DNA]</scope>
    <source>
        <strain evidence="3 4">J780</strain>
    </source>
</reference>
<dbReference type="AlphaFoldDB" id="A0A6I6EU86"/>
<gene>
    <name evidence="2" type="ORF">GK011_18030</name>
    <name evidence="3" type="ORF">GN242_20915</name>
</gene>
<organism evidence="3 4">
    <name type="scientific">Erwinia sorbitola</name>
    <dbReference type="NCBI Taxonomy" id="2681984"/>
    <lineage>
        <taxon>Bacteria</taxon>
        <taxon>Pseudomonadati</taxon>
        <taxon>Pseudomonadota</taxon>
        <taxon>Gammaproteobacteria</taxon>
        <taxon>Enterobacterales</taxon>
        <taxon>Erwiniaceae</taxon>
        <taxon>Erwinia</taxon>
    </lineage>
</organism>
<dbReference type="Pfam" id="PF00419">
    <property type="entry name" value="Fimbrial"/>
    <property type="match status" value="1"/>
</dbReference>
<dbReference type="InterPro" id="IPR008966">
    <property type="entry name" value="Adhesion_dom_sf"/>
</dbReference>
<dbReference type="InterPro" id="IPR036937">
    <property type="entry name" value="Adhesion_dom_fimbrial_sf"/>
</dbReference>
<dbReference type="SUPFAM" id="SSF49401">
    <property type="entry name" value="Bacterial adhesins"/>
    <property type="match status" value="1"/>
</dbReference>
<evidence type="ECO:0000313" key="3">
    <source>
        <dbReference type="EMBL" id="QGU89796.1"/>
    </source>
</evidence>
<reference evidence="2 5" key="1">
    <citation type="submission" date="2019-11" db="EMBL/GenBank/DDBJ databases">
        <title>Erwinia sp. nov., isolated from feces of birds in Tibet plateau of China.</title>
        <authorList>
            <person name="Ge Y."/>
        </authorList>
    </citation>
    <scope>NUCLEOTIDE SEQUENCE [LARGE SCALE GENOMIC DNA]</scope>
    <source>
        <strain evidence="2 5">J316</strain>
    </source>
</reference>
<evidence type="ECO:0000313" key="4">
    <source>
        <dbReference type="Proteomes" id="UP000424752"/>
    </source>
</evidence>
<dbReference type="InterPro" id="IPR050263">
    <property type="entry name" value="Bact_Fimbrial_Adh_Pro"/>
</dbReference>
<protein>
    <submittedName>
        <fullName evidence="3">Fimbrial protein</fullName>
    </submittedName>
</protein>
<accession>A0A6I6EU86</accession>
<dbReference type="PANTHER" id="PTHR33420">
    <property type="entry name" value="FIMBRIAL SUBUNIT ELFA-RELATED"/>
    <property type="match status" value="1"/>
</dbReference>
<evidence type="ECO:0000313" key="2">
    <source>
        <dbReference type="EMBL" id="MTD28831.1"/>
    </source>
</evidence>
<name>A0A6I6EU86_9GAMM</name>
<dbReference type="Proteomes" id="UP000424752">
    <property type="component" value="Chromosome"/>
</dbReference>
<dbReference type="InterPro" id="IPR000259">
    <property type="entry name" value="Adhesion_dom_fimbrial"/>
</dbReference>
<dbReference type="GO" id="GO:0043709">
    <property type="term" value="P:cell adhesion involved in single-species biofilm formation"/>
    <property type="evidence" value="ECO:0007669"/>
    <property type="project" value="TreeGrafter"/>
</dbReference>
<dbReference type="EMBL" id="WLZX01000010">
    <property type="protein sequence ID" value="MTD28831.1"/>
    <property type="molecule type" value="Genomic_DNA"/>
</dbReference>
<sequence>MNLIGTDINFHGTVVSLACSIAPGDERVLVDFQKVSTKDLYLNKRSSPIPFSIRLADCTTDVFNSVTVTFGGSKNKELPNHLAIVADSPGGAAGVGIGLQMQNGNSIELNKASPAMLLSTGKMSLNFRAFLQGEPDALKNGAIQYGPFTAVANYTLHYQ</sequence>
<feature type="domain" description="Fimbrial-type adhesion" evidence="1">
    <location>
        <begin position="8"/>
        <end position="159"/>
    </location>
</feature>
<accession>A0A6L6GSK6</accession>